<protein>
    <submittedName>
        <fullName evidence="3">Uncharacterized protein</fullName>
    </submittedName>
</protein>
<feature type="region of interest" description="Disordered" evidence="1">
    <location>
        <begin position="1"/>
        <end position="125"/>
    </location>
</feature>
<reference evidence="2" key="2">
    <citation type="submission" date="2020-08" db="EMBL/GenBank/DDBJ databases">
        <authorList>
            <person name="Shumante A."/>
            <person name="Zimin A.V."/>
            <person name="Puiu D."/>
            <person name="Salzberg S.L."/>
        </authorList>
    </citation>
    <scope>NUCLEOTIDE SEQUENCE</scope>
    <source>
        <strain evidence="2">WC2-LM</strain>
        <tissue evidence="2">Liver</tissue>
    </source>
</reference>
<reference evidence="3 4" key="1">
    <citation type="submission" date="2019-04" db="EMBL/GenBank/DDBJ databases">
        <authorList>
            <person name="Alioto T."/>
            <person name="Alioto T."/>
        </authorList>
    </citation>
    <scope>NUCLEOTIDE SEQUENCE [LARGE SCALE GENOMIC DNA]</scope>
</reference>
<dbReference type="Proteomes" id="UP000335636">
    <property type="component" value="Unassembled WGS sequence"/>
</dbReference>
<dbReference type="EMBL" id="WJEC01006451">
    <property type="protein sequence ID" value="KAF7473213.1"/>
    <property type="molecule type" value="Genomic_DNA"/>
</dbReference>
<accession>A0A5E4AHI4</accession>
<evidence type="ECO:0000313" key="4">
    <source>
        <dbReference type="Proteomes" id="UP000335636"/>
    </source>
</evidence>
<organism evidence="3 4">
    <name type="scientific">Marmota monax</name>
    <name type="common">Woodchuck</name>
    <dbReference type="NCBI Taxonomy" id="9995"/>
    <lineage>
        <taxon>Eukaryota</taxon>
        <taxon>Metazoa</taxon>
        <taxon>Chordata</taxon>
        <taxon>Craniata</taxon>
        <taxon>Vertebrata</taxon>
        <taxon>Euteleostomi</taxon>
        <taxon>Mammalia</taxon>
        <taxon>Eutheria</taxon>
        <taxon>Euarchontoglires</taxon>
        <taxon>Glires</taxon>
        <taxon>Rodentia</taxon>
        <taxon>Sciuromorpha</taxon>
        <taxon>Sciuridae</taxon>
        <taxon>Xerinae</taxon>
        <taxon>Marmotini</taxon>
        <taxon>Marmota</taxon>
    </lineage>
</organism>
<name>A0A5E4AHI4_MARMO</name>
<dbReference type="AlphaFoldDB" id="A0A5E4AHI4"/>
<dbReference type="InterPro" id="IPR026621">
    <property type="entry name" value="IMUP"/>
</dbReference>
<keyword evidence="4" id="KW-1185">Reference proteome</keyword>
<sequence length="125" mass="12679">MEFDLATALNSNSKKPAGTGQVRDARHGPSKAQGPPEAGAPRKPRHGNGSSSDSSSSSSSSSSDSDAEGKVKGCPGQGRPRWGSALGGAGPRTAWTSPLPPAAHSATLRAPSSTKPPRARPRNSR</sequence>
<dbReference type="Proteomes" id="UP000662637">
    <property type="component" value="Unassembled WGS sequence"/>
</dbReference>
<evidence type="ECO:0000256" key="1">
    <source>
        <dbReference type="SAM" id="MobiDB-lite"/>
    </source>
</evidence>
<evidence type="ECO:0000313" key="2">
    <source>
        <dbReference type="EMBL" id="KAF7473213.1"/>
    </source>
</evidence>
<evidence type="ECO:0000313" key="3">
    <source>
        <dbReference type="EMBL" id="VTJ56176.1"/>
    </source>
</evidence>
<proteinExistence type="predicted"/>
<dbReference type="EMBL" id="CABDUW010000063">
    <property type="protein sequence ID" value="VTJ56176.1"/>
    <property type="molecule type" value="Genomic_DNA"/>
</dbReference>
<feature type="compositionally biased region" description="Low complexity" evidence="1">
    <location>
        <begin position="50"/>
        <end position="64"/>
    </location>
</feature>
<dbReference type="Pfam" id="PF15761">
    <property type="entry name" value="IMUP"/>
    <property type="match status" value="1"/>
</dbReference>
<dbReference type="GO" id="GO:0005634">
    <property type="term" value="C:nucleus"/>
    <property type="evidence" value="ECO:0007669"/>
    <property type="project" value="InterPro"/>
</dbReference>
<gene>
    <name evidence="2" type="ORF">GHT09_016135</name>
    <name evidence="3" type="ORF">MONAX_5E000960</name>
</gene>